<proteinExistence type="predicted"/>
<feature type="region of interest" description="Disordered" evidence="1">
    <location>
        <begin position="391"/>
        <end position="416"/>
    </location>
</feature>
<feature type="domain" description="Type 4 fimbrial biogenesis protein PilX N-terminal" evidence="3">
    <location>
        <begin position="15"/>
        <end position="63"/>
    </location>
</feature>
<dbReference type="InterPro" id="IPR025746">
    <property type="entry name" value="PilX_N_dom"/>
</dbReference>
<dbReference type="Pfam" id="PF14341">
    <property type="entry name" value="PilX_N"/>
    <property type="match status" value="1"/>
</dbReference>
<dbReference type="EMBL" id="LQWY01000005">
    <property type="protein sequence ID" value="OAH62707.1"/>
    <property type="molecule type" value="Genomic_DNA"/>
</dbReference>
<reference evidence="5 6" key="1">
    <citation type="submission" date="2016-01" db="EMBL/GenBank/DDBJ databases">
        <title>Investigation of taxonomic status of Bacillus aminovorans.</title>
        <authorList>
            <person name="Verma A."/>
            <person name="Pal Y."/>
            <person name="Krishnamurthi S."/>
        </authorList>
    </citation>
    <scope>NUCLEOTIDE SEQUENCE [LARGE SCALE GENOMIC DNA]</scope>
    <source>
        <strain evidence="5 6">DSM 1314</strain>
    </source>
</reference>
<accession>A0A177LBM0</accession>
<gene>
    <name evidence="5" type="ORF">AWH49_08555</name>
</gene>
<evidence type="ECO:0000259" key="4">
    <source>
        <dbReference type="Pfam" id="PF23981"/>
    </source>
</evidence>
<dbReference type="RefSeq" id="WP_063964577.1">
    <property type="nucleotide sequence ID" value="NZ_JBCNAN010000033.1"/>
</dbReference>
<dbReference type="Pfam" id="PF23981">
    <property type="entry name" value="DUF7305"/>
    <property type="match status" value="1"/>
</dbReference>
<evidence type="ECO:0000313" key="6">
    <source>
        <dbReference type="Proteomes" id="UP000076935"/>
    </source>
</evidence>
<evidence type="ECO:0000256" key="2">
    <source>
        <dbReference type="SAM" id="Phobius"/>
    </source>
</evidence>
<evidence type="ECO:0000259" key="3">
    <source>
        <dbReference type="Pfam" id="PF14341"/>
    </source>
</evidence>
<dbReference type="AlphaFoldDB" id="A0A177LBM0"/>
<feature type="transmembrane region" description="Helical" evidence="2">
    <location>
        <begin position="20"/>
        <end position="41"/>
    </location>
</feature>
<keyword evidence="2" id="KW-0472">Membrane</keyword>
<dbReference type="InterPro" id="IPR055729">
    <property type="entry name" value="DUF7305"/>
</dbReference>
<protein>
    <recommendedName>
        <fullName evidence="7">Type 4 fimbrial biogenesis protein PilX N-terminal domain-containing protein</fullName>
    </recommendedName>
</protein>
<feature type="compositionally biased region" description="Polar residues" evidence="1">
    <location>
        <begin position="407"/>
        <end position="416"/>
    </location>
</feature>
<comment type="caution">
    <text evidence="5">The sequence shown here is derived from an EMBL/GenBank/DDBJ whole genome shotgun (WGS) entry which is preliminary data.</text>
</comment>
<sequence>MKSSISIRKAIQNERGMALIIVLLVLTVLSVLGMALLGLSLNNMKANQTEQKYEAAYYIAEAGAVDAYTKIQKIAEDLHSDHFYREEPNQALFYSDLEQQIVSRSSDPNRYPSPVFEDAYGETPSAEITVQGSIGNYTITSTGRIGNQKRKVIQAFSVNWSSGEGGSGTPESPKYSKETALIIKSTLDINGSVTIKGDVWTDDPGALSNSKYINGSIYSLSETNQSIPKFPVFPQKPSLEETGDYKVNKNKELILSKNVSFFNLFQVSDSILTINTGESDKEILINNLNLGKDGQIHIKGTGKLTIYVSGEFTMDNKSTINDNTKQPEKLKIYWKGAGTLSLQNNHQEIYGLLYVENGTIDLNGGLIKGTIVANKFIARGNATVEHGTELPFTNGNRTPLPPPNGIVSPSSIREAE</sequence>
<feature type="domain" description="DUF7305" evidence="4">
    <location>
        <begin position="262"/>
        <end position="390"/>
    </location>
</feature>
<evidence type="ECO:0000256" key="1">
    <source>
        <dbReference type="SAM" id="MobiDB-lite"/>
    </source>
</evidence>
<keyword evidence="2" id="KW-1133">Transmembrane helix</keyword>
<dbReference type="Proteomes" id="UP000076935">
    <property type="component" value="Unassembled WGS sequence"/>
</dbReference>
<organism evidence="5 6">
    <name type="scientific">Domibacillus aminovorans</name>
    <dbReference type="NCBI Taxonomy" id="29332"/>
    <lineage>
        <taxon>Bacteria</taxon>
        <taxon>Bacillati</taxon>
        <taxon>Bacillota</taxon>
        <taxon>Bacilli</taxon>
        <taxon>Bacillales</taxon>
        <taxon>Bacillaceae</taxon>
        <taxon>Domibacillus</taxon>
    </lineage>
</organism>
<keyword evidence="6" id="KW-1185">Reference proteome</keyword>
<evidence type="ECO:0000313" key="5">
    <source>
        <dbReference type="EMBL" id="OAH62707.1"/>
    </source>
</evidence>
<name>A0A177LBM0_9BACI</name>
<keyword evidence="2" id="KW-0812">Transmembrane</keyword>
<evidence type="ECO:0008006" key="7">
    <source>
        <dbReference type="Google" id="ProtNLM"/>
    </source>
</evidence>